<proteinExistence type="predicted"/>
<organism evidence="1 2">
    <name type="scientific">Microbacterium resistens</name>
    <dbReference type="NCBI Taxonomy" id="156977"/>
    <lineage>
        <taxon>Bacteria</taxon>
        <taxon>Bacillati</taxon>
        <taxon>Actinomycetota</taxon>
        <taxon>Actinomycetes</taxon>
        <taxon>Micrococcales</taxon>
        <taxon>Microbacteriaceae</taxon>
        <taxon>Microbacterium</taxon>
    </lineage>
</organism>
<keyword evidence="2" id="KW-1185">Reference proteome</keyword>
<dbReference type="Proteomes" id="UP001259347">
    <property type="component" value="Unassembled WGS sequence"/>
</dbReference>
<comment type="caution">
    <text evidence="1">The sequence shown here is derived from an EMBL/GenBank/DDBJ whole genome shotgun (WGS) entry which is preliminary data.</text>
</comment>
<gene>
    <name evidence="1" type="ORF">J2Y69_002248</name>
</gene>
<evidence type="ECO:0000313" key="2">
    <source>
        <dbReference type="Proteomes" id="UP001259347"/>
    </source>
</evidence>
<dbReference type="EMBL" id="JAVDUM010000009">
    <property type="protein sequence ID" value="MDR6867644.1"/>
    <property type="molecule type" value="Genomic_DNA"/>
</dbReference>
<evidence type="ECO:0000313" key="1">
    <source>
        <dbReference type="EMBL" id="MDR6867644.1"/>
    </source>
</evidence>
<sequence>MTARDPDTDVDCFACGGTGVARPTVYDDSPRVRPSDPLTSHRAADVAVKRVPTALAVERALSAAGHPITADEVYRIARNSLGFYCTPQRVRTVLSEENGGPWVRLDEYGESEYGNPSHLWALKEAA</sequence>
<name>A0ABU1SDH8_9MICO</name>
<accession>A0ABU1SDH8</accession>
<dbReference type="RefSeq" id="WP_310020637.1">
    <property type="nucleotide sequence ID" value="NZ_JAVDUM010000009.1"/>
</dbReference>
<reference evidence="1 2" key="1">
    <citation type="submission" date="2023-07" db="EMBL/GenBank/DDBJ databases">
        <title>Sorghum-associated microbial communities from plants grown in Nebraska, USA.</title>
        <authorList>
            <person name="Schachtman D."/>
        </authorList>
    </citation>
    <scope>NUCLEOTIDE SEQUENCE [LARGE SCALE GENOMIC DNA]</scope>
    <source>
        <strain evidence="1 2">2980</strain>
    </source>
</reference>
<protein>
    <submittedName>
        <fullName evidence="1">Uncharacterized protein</fullName>
    </submittedName>
</protein>